<dbReference type="HOGENOM" id="CLU_291787_0_0_1"/>
<feature type="compositionally biased region" description="Basic and acidic residues" evidence="1">
    <location>
        <begin position="1020"/>
        <end position="1036"/>
    </location>
</feature>
<feature type="region of interest" description="Disordered" evidence="1">
    <location>
        <begin position="1020"/>
        <end position="1046"/>
    </location>
</feature>
<dbReference type="InterPro" id="IPR029058">
    <property type="entry name" value="AB_hydrolase_fold"/>
</dbReference>
<evidence type="ECO:0000256" key="1">
    <source>
        <dbReference type="SAM" id="MobiDB-lite"/>
    </source>
</evidence>
<feature type="signal peptide" evidence="2">
    <location>
        <begin position="1"/>
        <end position="16"/>
    </location>
</feature>
<dbReference type="InterPro" id="IPR008978">
    <property type="entry name" value="HSP20-like_chaperone"/>
</dbReference>
<sequence>MRHLPLHLSLVVLVHSDTACERSPDACEPVILVPGVMGSRLRQHTRVPGALQTSSSHLWLPESHRLLARSALSSRSGVLGGLYRSWVKSLDPRGGSRWSVVEPDRANWGVKGVACILKAGRECVSTAKVFWDMIVALEKAGYRAGSNLFGVPYDWRLAPTENKLCADLATVLHHVTNNTRHRKALLAAHSLGNLQLVHCLNRVFSAETLAKVKALVAIAPPFGGSPQVARVLFSGAEMVSRLIISDLETRDFARQMPAAYMLLPSERVFGNDTILSLGTGDALRFILDTSWTPPGHFASSRRLAAAASAGDPAAREDYLGTAADMGALLRKIEAHVGPEASGMGQAHAASLRADMWEAPPVPVVCVIGAGVPTHVSFGYCEGWPRSMREESHACSEPCVLRFEDGDTTVPVRSAQSVCDHWQRQKRCLSPLSTVHPQRYRAEPFRSECVEAEGEPRGGDHCTEYHQRILHKRPTIDLVQSLAFNASEAGTVSPGLQASELSDLVAWLHNSAAVALAPVPALQSAIDGWRASLPSGLSPPEEEADLPSSLLAAWEQLKGRGLYEQAPPGCHAIRGASTVSTHAAIATGDAKADIEGTVAATGLPAERVEAAVAAARASSQAALGGGMATLRGGLGPLLRSAADAHERLRRVAALCEQSRAESCRGEAEGGQQEGRAEGEERQLEERQLEERHPLCHWGDAAGLGLPDGPSAWEDIELWNLRHASDSSGREERERRRAWACGLRRALDPLRPPLERLRKQLDWSELHWRALQERLDPLEPLAAAEEDGAARASEQPAKFESVLYSGRDADEYTDERTGWRWGPCPSPTPCLVLTFVAERALPAPSKQMASFTPSPKLDFVDAPFGKAPVDDNVEAMLYDPKADPLAEMFDASDPAITPNAPGGILARLQQRLAQSLLTQAFKRWNDVLDEMHVPKFNMTEGQDAFTLQIQTDTPDVDITVQGDLVTVSGSKTFDDGDGLSHTDSFVESVSCVPRHVLVKNATSSYDEETGCVVITFPKEKTPQTDKIPARRDYPRSEQTRPLLISHGV</sequence>
<name>A0A0D3IK10_EMIH1</name>
<evidence type="ECO:0000313" key="3">
    <source>
        <dbReference type="EnsemblProtists" id="EOD11595"/>
    </source>
</evidence>
<dbReference type="KEGG" id="ehx:EMIHUDRAFT_465021"/>
<dbReference type="SUPFAM" id="SSF53474">
    <property type="entry name" value="alpha/beta-Hydrolases"/>
    <property type="match status" value="1"/>
</dbReference>
<dbReference type="GO" id="GO:0008374">
    <property type="term" value="F:O-acyltransferase activity"/>
    <property type="evidence" value="ECO:0007669"/>
    <property type="project" value="InterPro"/>
</dbReference>
<dbReference type="InterPro" id="IPR003386">
    <property type="entry name" value="LACT/PDAT_acylTrfase"/>
</dbReference>
<keyword evidence="4" id="KW-1185">Reference proteome</keyword>
<evidence type="ECO:0000256" key="2">
    <source>
        <dbReference type="SAM" id="SignalP"/>
    </source>
</evidence>
<dbReference type="Proteomes" id="UP000013827">
    <property type="component" value="Unassembled WGS sequence"/>
</dbReference>
<dbReference type="GO" id="GO:0006629">
    <property type="term" value="P:lipid metabolic process"/>
    <property type="evidence" value="ECO:0007669"/>
    <property type="project" value="InterPro"/>
</dbReference>
<protein>
    <recommendedName>
        <fullName evidence="5">SHSP domain-containing protein</fullName>
    </recommendedName>
</protein>
<keyword evidence="2" id="KW-0732">Signal</keyword>
<dbReference type="eggNOG" id="KOG2369">
    <property type="taxonomic scope" value="Eukaryota"/>
</dbReference>
<evidence type="ECO:0008006" key="5">
    <source>
        <dbReference type="Google" id="ProtNLM"/>
    </source>
</evidence>
<dbReference type="RefSeq" id="XP_005764024.1">
    <property type="nucleotide sequence ID" value="XM_005763967.1"/>
</dbReference>
<feature type="region of interest" description="Disordered" evidence="1">
    <location>
        <begin position="659"/>
        <end position="686"/>
    </location>
</feature>
<organism evidence="3 4">
    <name type="scientific">Emiliania huxleyi (strain CCMP1516)</name>
    <dbReference type="NCBI Taxonomy" id="280463"/>
    <lineage>
        <taxon>Eukaryota</taxon>
        <taxon>Haptista</taxon>
        <taxon>Haptophyta</taxon>
        <taxon>Prymnesiophyceae</taxon>
        <taxon>Isochrysidales</taxon>
        <taxon>Noelaerhabdaceae</taxon>
        <taxon>Emiliania</taxon>
    </lineage>
</organism>
<dbReference type="EnsemblProtists" id="EOD11595">
    <property type="protein sequence ID" value="EOD11595"/>
    <property type="gene ID" value="EMIHUDRAFT_465021"/>
</dbReference>
<feature type="compositionally biased region" description="Basic and acidic residues" evidence="1">
    <location>
        <begin position="673"/>
        <end position="686"/>
    </location>
</feature>
<dbReference type="Pfam" id="PF02450">
    <property type="entry name" value="LCAT"/>
    <property type="match status" value="1"/>
</dbReference>
<proteinExistence type="predicted"/>
<dbReference type="Gene3D" id="2.60.40.790">
    <property type="match status" value="1"/>
</dbReference>
<dbReference type="Gene3D" id="3.40.50.1820">
    <property type="entry name" value="alpha/beta hydrolase"/>
    <property type="match status" value="1"/>
</dbReference>
<dbReference type="PaxDb" id="2903-EOD11595"/>
<evidence type="ECO:0000313" key="4">
    <source>
        <dbReference type="Proteomes" id="UP000013827"/>
    </source>
</evidence>
<feature type="chain" id="PRO_5044265000" description="SHSP domain-containing protein" evidence="2">
    <location>
        <begin position="17"/>
        <end position="1046"/>
    </location>
</feature>
<dbReference type="AlphaFoldDB" id="A0A0D3IK10"/>
<dbReference type="CDD" id="cd00298">
    <property type="entry name" value="ACD_sHsps_p23-like"/>
    <property type="match status" value="1"/>
</dbReference>
<accession>A0A0D3IK10</accession>
<dbReference type="GeneID" id="17257704"/>
<reference evidence="3" key="2">
    <citation type="submission" date="2024-10" db="UniProtKB">
        <authorList>
            <consortium name="EnsemblProtists"/>
        </authorList>
    </citation>
    <scope>IDENTIFICATION</scope>
</reference>
<reference evidence="4" key="1">
    <citation type="journal article" date="2013" name="Nature">
        <title>Pan genome of the phytoplankton Emiliania underpins its global distribution.</title>
        <authorList>
            <person name="Read B.A."/>
            <person name="Kegel J."/>
            <person name="Klute M.J."/>
            <person name="Kuo A."/>
            <person name="Lefebvre S.C."/>
            <person name="Maumus F."/>
            <person name="Mayer C."/>
            <person name="Miller J."/>
            <person name="Monier A."/>
            <person name="Salamov A."/>
            <person name="Young J."/>
            <person name="Aguilar M."/>
            <person name="Claverie J.M."/>
            <person name="Frickenhaus S."/>
            <person name="Gonzalez K."/>
            <person name="Herman E.K."/>
            <person name="Lin Y.C."/>
            <person name="Napier J."/>
            <person name="Ogata H."/>
            <person name="Sarno A.F."/>
            <person name="Shmutz J."/>
            <person name="Schroeder D."/>
            <person name="de Vargas C."/>
            <person name="Verret F."/>
            <person name="von Dassow P."/>
            <person name="Valentin K."/>
            <person name="Van de Peer Y."/>
            <person name="Wheeler G."/>
            <person name="Dacks J.B."/>
            <person name="Delwiche C.F."/>
            <person name="Dyhrman S.T."/>
            <person name="Glockner G."/>
            <person name="John U."/>
            <person name="Richards T."/>
            <person name="Worden A.Z."/>
            <person name="Zhang X."/>
            <person name="Grigoriev I.V."/>
            <person name="Allen A.E."/>
            <person name="Bidle K."/>
            <person name="Borodovsky M."/>
            <person name="Bowler C."/>
            <person name="Brownlee C."/>
            <person name="Cock J.M."/>
            <person name="Elias M."/>
            <person name="Gladyshev V.N."/>
            <person name="Groth M."/>
            <person name="Guda C."/>
            <person name="Hadaegh A."/>
            <person name="Iglesias-Rodriguez M.D."/>
            <person name="Jenkins J."/>
            <person name="Jones B.M."/>
            <person name="Lawson T."/>
            <person name="Leese F."/>
            <person name="Lindquist E."/>
            <person name="Lobanov A."/>
            <person name="Lomsadze A."/>
            <person name="Malik S.B."/>
            <person name="Marsh M.E."/>
            <person name="Mackinder L."/>
            <person name="Mock T."/>
            <person name="Mueller-Roeber B."/>
            <person name="Pagarete A."/>
            <person name="Parker M."/>
            <person name="Probert I."/>
            <person name="Quesneville H."/>
            <person name="Raines C."/>
            <person name="Rensing S.A."/>
            <person name="Riano-Pachon D.M."/>
            <person name="Richier S."/>
            <person name="Rokitta S."/>
            <person name="Shiraiwa Y."/>
            <person name="Soanes D.M."/>
            <person name="van der Giezen M."/>
            <person name="Wahlund T.M."/>
            <person name="Williams B."/>
            <person name="Wilson W."/>
            <person name="Wolfe G."/>
            <person name="Wurch L.L."/>
        </authorList>
    </citation>
    <scope>NUCLEOTIDE SEQUENCE</scope>
</reference>
<dbReference type="PANTHER" id="PTHR11440">
    <property type="entry name" value="LECITHIN-CHOLESTEROL ACYLTRANSFERASE-RELATED"/>
    <property type="match status" value="1"/>
</dbReference>